<dbReference type="Proteomes" id="UP000013051">
    <property type="component" value="Unassembled WGS sequence"/>
</dbReference>
<protein>
    <recommendedName>
        <fullName evidence="2">PTS EIIA type-4 domain-containing protein</fullName>
    </recommendedName>
</protein>
<evidence type="ECO:0000313" key="3">
    <source>
        <dbReference type="EMBL" id="ENY88412.1"/>
    </source>
</evidence>
<feature type="domain" description="PTS EIIA type-4" evidence="2">
    <location>
        <begin position="2"/>
        <end position="121"/>
    </location>
</feature>
<dbReference type="Gene3D" id="3.40.50.510">
    <property type="entry name" value="Phosphotransferase system, mannose-type IIA component"/>
    <property type="match status" value="1"/>
</dbReference>
<comment type="caution">
    <text evidence="3">The sequence shown here is derived from an EMBL/GenBank/DDBJ whole genome shotgun (WGS) entry which is preliminary data.</text>
</comment>
<keyword evidence="1" id="KW-0808">Transferase</keyword>
<reference evidence="3 4" key="1">
    <citation type="submission" date="2013-01" db="EMBL/GenBank/DDBJ databases">
        <title>The Genome Sequence of Clostridium innocuum 2959.</title>
        <authorList>
            <consortium name="The Broad Institute Genome Sequencing Platform"/>
            <person name="Earl A."/>
            <person name="Ward D."/>
            <person name="Feldgarden M."/>
            <person name="Gevers D."/>
            <person name="Courvalin P."/>
            <person name="Lambert T."/>
            <person name="Walker B."/>
            <person name="Young S.K."/>
            <person name="Zeng Q."/>
            <person name="Gargeya S."/>
            <person name="Fitzgerald M."/>
            <person name="Haas B."/>
            <person name="Abouelleil A."/>
            <person name="Alvarado L."/>
            <person name="Arachchi H.M."/>
            <person name="Berlin A.M."/>
            <person name="Chapman S.B."/>
            <person name="Dewar J."/>
            <person name="Goldberg J."/>
            <person name="Griggs A."/>
            <person name="Gujja S."/>
            <person name="Hansen M."/>
            <person name="Howarth C."/>
            <person name="Imamovic A."/>
            <person name="Larimer J."/>
            <person name="McCowan C."/>
            <person name="Murphy C."/>
            <person name="Neiman D."/>
            <person name="Pearson M."/>
            <person name="Priest M."/>
            <person name="Roberts A."/>
            <person name="Saif S."/>
            <person name="Shea T."/>
            <person name="Sisk P."/>
            <person name="Sykes S."/>
            <person name="Wortman J."/>
            <person name="Nusbaum C."/>
            <person name="Birren B."/>
        </authorList>
    </citation>
    <scope>NUCLEOTIDE SEQUENCE [LARGE SCALE GENOMIC DNA]</scope>
    <source>
        <strain evidence="3 4">2959</strain>
    </source>
</reference>
<sequence length="135" mass="15062">MKRTLIVVAMHDGLSTMYLKTASRFGSIDGVIDLPLRYDMTLQEYSEQFLSIVNKTNNILVLTDLMSGACTVALTKAMQHFDFALVSGTNLTMLLEAIDLSEEMDCYTLADAVKKTGISDIQIWNELCKELENAK</sequence>
<dbReference type="EMBL" id="AGYV01000001">
    <property type="protein sequence ID" value="ENY88412.1"/>
    <property type="molecule type" value="Genomic_DNA"/>
</dbReference>
<dbReference type="HOGENOM" id="CLU_1882135_0_0_9"/>
<accession>N9WLI5</accession>
<dbReference type="InterPro" id="IPR036662">
    <property type="entry name" value="PTS_EIIA_man-typ_sf"/>
</dbReference>
<name>N9WLI5_CLOIN</name>
<keyword evidence="4" id="KW-1185">Reference proteome</keyword>
<dbReference type="PANTHER" id="PTHR33799">
    <property type="entry name" value="PTS PERMEASE-RELATED-RELATED"/>
    <property type="match status" value="1"/>
</dbReference>
<dbReference type="GO" id="GO:0016020">
    <property type="term" value="C:membrane"/>
    <property type="evidence" value="ECO:0007669"/>
    <property type="project" value="InterPro"/>
</dbReference>
<dbReference type="Pfam" id="PF03610">
    <property type="entry name" value="EIIA-man"/>
    <property type="match status" value="1"/>
</dbReference>
<organism evidence="3 4">
    <name type="scientific">[Clostridium] innocuum 2959</name>
    <dbReference type="NCBI Taxonomy" id="999413"/>
    <lineage>
        <taxon>Bacteria</taxon>
        <taxon>Bacillati</taxon>
        <taxon>Bacillota</taxon>
        <taxon>Clostridia</taxon>
        <taxon>Eubacteriales</taxon>
        <taxon>Clostridiaceae</taxon>
        <taxon>Clostridium</taxon>
    </lineage>
</organism>
<dbReference type="GO" id="GO:0009401">
    <property type="term" value="P:phosphoenolpyruvate-dependent sugar phosphotransferase system"/>
    <property type="evidence" value="ECO:0007669"/>
    <property type="project" value="InterPro"/>
</dbReference>
<dbReference type="InterPro" id="IPR051471">
    <property type="entry name" value="Bacterial_PTS_sugar_comp"/>
</dbReference>
<dbReference type="GO" id="GO:0016740">
    <property type="term" value="F:transferase activity"/>
    <property type="evidence" value="ECO:0007669"/>
    <property type="project" value="UniProtKB-KW"/>
</dbReference>
<gene>
    <name evidence="3" type="ORF">HMPREF1094_00863</name>
</gene>
<dbReference type="PROSITE" id="PS51096">
    <property type="entry name" value="PTS_EIIA_TYPE_4"/>
    <property type="match status" value="1"/>
</dbReference>
<dbReference type="AlphaFoldDB" id="N9WLI5"/>
<dbReference type="PATRIC" id="fig|999413.4.peg.900"/>
<proteinExistence type="predicted"/>
<dbReference type="PANTHER" id="PTHR33799:SF1">
    <property type="entry name" value="PTS SYSTEM MANNOSE-SPECIFIC EIIAB COMPONENT-RELATED"/>
    <property type="match status" value="1"/>
</dbReference>
<evidence type="ECO:0000259" key="2">
    <source>
        <dbReference type="PROSITE" id="PS51096"/>
    </source>
</evidence>
<dbReference type="SUPFAM" id="SSF53062">
    <property type="entry name" value="PTS system fructose IIA component-like"/>
    <property type="match status" value="1"/>
</dbReference>
<dbReference type="InterPro" id="IPR004701">
    <property type="entry name" value="PTS_EIIA_man-typ"/>
</dbReference>
<evidence type="ECO:0000313" key="4">
    <source>
        <dbReference type="Proteomes" id="UP000013051"/>
    </source>
</evidence>
<evidence type="ECO:0000256" key="1">
    <source>
        <dbReference type="ARBA" id="ARBA00022679"/>
    </source>
</evidence>
<dbReference type="RefSeq" id="WP_002606562.1">
    <property type="nucleotide sequence ID" value="NZ_KB850943.1"/>
</dbReference>